<dbReference type="Proteomes" id="UP001485226">
    <property type="component" value="Unassembled WGS sequence"/>
</dbReference>
<organism evidence="1 2">
    <name type="scientific">Flavobacterium calami</name>
    <dbReference type="NCBI Taxonomy" id="3139144"/>
    <lineage>
        <taxon>Bacteria</taxon>
        <taxon>Pseudomonadati</taxon>
        <taxon>Bacteroidota</taxon>
        <taxon>Flavobacteriia</taxon>
        <taxon>Flavobacteriales</taxon>
        <taxon>Flavobacteriaceae</taxon>
        <taxon>Flavobacterium</taxon>
    </lineage>
</organism>
<comment type="caution">
    <text evidence="1">The sequence shown here is derived from an EMBL/GenBank/DDBJ whole genome shotgun (WGS) entry which is preliminary data.</text>
</comment>
<evidence type="ECO:0000313" key="1">
    <source>
        <dbReference type="EMBL" id="MEL1254764.1"/>
    </source>
</evidence>
<proteinExistence type="predicted"/>
<gene>
    <name evidence="1" type="ORF">AAEO57_13320</name>
</gene>
<dbReference type="RefSeq" id="WP_341693403.1">
    <property type="nucleotide sequence ID" value="NZ_JBBYHS010000013.1"/>
</dbReference>
<sequence>MKKCTLILMAVLTIAACKKEKEESQEANSSVEQKTTLNPECITLADYYTKTTLDEQIAWLKEKGDSVCKEKLEEAVLEIHQVKGKVTNQKGNYSISWVHLKDTIKDYGYNKYLRLIVDTKKEQVLGLSMVTDYRKGAYCFSTALIRSLAKNYVKDDNNVEFHFSFAIIDKSEDPVIVIQVIDPNNIQSANASYFDYSTDPLKKDLINSINIPL</sequence>
<evidence type="ECO:0000313" key="2">
    <source>
        <dbReference type="Proteomes" id="UP001485226"/>
    </source>
</evidence>
<accession>A0ABU9IQM9</accession>
<reference evidence="1 2" key="1">
    <citation type="submission" date="2024-04" db="EMBL/GenBank/DDBJ databases">
        <title>Flavobacterium sp. DGU38 16S ribosomal RNA gene Genome sequencing and assembly.</title>
        <authorList>
            <person name="Park S."/>
        </authorList>
    </citation>
    <scope>NUCLEOTIDE SEQUENCE [LARGE SCALE GENOMIC DNA]</scope>
    <source>
        <strain evidence="1 2">DGU38</strain>
    </source>
</reference>
<dbReference type="EMBL" id="JBBYHS010000013">
    <property type="protein sequence ID" value="MEL1254764.1"/>
    <property type="molecule type" value="Genomic_DNA"/>
</dbReference>
<protein>
    <recommendedName>
        <fullName evidence="3">Lipoprotein</fullName>
    </recommendedName>
</protein>
<keyword evidence="2" id="KW-1185">Reference proteome</keyword>
<evidence type="ECO:0008006" key="3">
    <source>
        <dbReference type="Google" id="ProtNLM"/>
    </source>
</evidence>
<dbReference type="PROSITE" id="PS51257">
    <property type="entry name" value="PROKAR_LIPOPROTEIN"/>
    <property type="match status" value="1"/>
</dbReference>
<name>A0ABU9IQM9_9FLAO</name>